<feature type="domain" description="Single Cache" evidence="7">
    <location>
        <begin position="136"/>
        <end position="232"/>
    </location>
</feature>
<evidence type="ECO:0000256" key="4">
    <source>
        <dbReference type="ARBA" id="ARBA00022989"/>
    </source>
</evidence>
<evidence type="ECO:0000256" key="1">
    <source>
        <dbReference type="ARBA" id="ARBA00004651"/>
    </source>
</evidence>
<dbReference type="SMART" id="SM01049">
    <property type="entry name" value="Cache_2"/>
    <property type="match status" value="2"/>
</dbReference>
<evidence type="ECO:0000259" key="7">
    <source>
        <dbReference type="SMART" id="SM01049"/>
    </source>
</evidence>
<dbReference type="RefSeq" id="WP_148581049.1">
    <property type="nucleotide sequence ID" value="NZ_JAVEUW010000047.1"/>
</dbReference>
<gene>
    <name evidence="8" type="ORF">ETQ85_21110</name>
</gene>
<dbReference type="OrthoDB" id="9178561at2"/>
<accession>A0A6C2CHU9</accession>
<dbReference type="Gene3D" id="3.30.450.20">
    <property type="entry name" value="PAS domain"/>
    <property type="match status" value="2"/>
</dbReference>
<feature type="domain" description="Single Cache" evidence="7">
    <location>
        <begin position="32"/>
        <end position="104"/>
    </location>
</feature>
<keyword evidence="4" id="KW-1133">Transmembrane helix</keyword>
<protein>
    <recommendedName>
        <fullName evidence="7">Single Cache domain-containing protein</fullName>
    </recommendedName>
</protein>
<feature type="signal peptide" evidence="6">
    <location>
        <begin position="1"/>
        <end position="22"/>
    </location>
</feature>
<dbReference type="AlphaFoldDB" id="A0A6C2CHU9"/>
<keyword evidence="6" id="KW-0732">Signal</keyword>
<keyword evidence="9" id="KW-1185">Reference proteome</keyword>
<sequence>MLRKLISTGALLSVLLTPTVFAAGAPDDAPRAQALLTKAVAYYKDKKDVALGTFSRQGEFINGNLYVYVLDAKGTMLASGGSSSVYIDRNVADLKDAAGKPFFREMLDTAKTKGAGSVEYRWLNRRDNKVERKVAYFEQVDDRIIAVGYYLPHGSAKQAKSLLDRAAAAVKEDSSRALAAFNDLNGNFIEDDLYVFVIGLDDARFRAHGALPRLIGSNALALRDANGKEFIRDMLNRVKDKEQAEIDYAWRNTVTNQVETKHTFLRKVGNNLIGVGHYTN</sequence>
<evidence type="ECO:0000256" key="2">
    <source>
        <dbReference type="ARBA" id="ARBA00022475"/>
    </source>
</evidence>
<feature type="chain" id="PRO_5025683207" description="Single Cache domain-containing protein" evidence="6">
    <location>
        <begin position="23"/>
        <end position="280"/>
    </location>
</feature>
<evidence type="ECO:0000256" key="5">
    <source>
        <dbReference type="ARBA" id="ARBA00023136"/>
    </source>
</evidence>
<dbReference type="Proteomes" id="UP000389128">
    <property type="component" value="Unassembled WGS sequence"/>
</dbReference>
<comment type="subcellular location">
    <subcellularLocation>
        <location evidence="1">Cell membrane</location>
        <topology evidence="1">Multi-pass membrane protein</topology>
    </subcellularLocation>
</comment>
<comment type="caution">
    <text evidence="8">The sequence shown here is derived from an EMBL/GenBank/DDBJ whole genome shotgun (WGS) entry which is preliminary data.</text>
</comment>
<evidence type="ECO:0000313" key="8">
    <source>
        <dbReference type="EMBL" id="TYC53567.1"/>
    </source>
</evidence>
<evidence type="ECO:0000256" key="3">
    <source>
        <dbReference type="ARBA" id="ARBA00022692"/>
    </source>
</evidence>
<dbReference type="InterPro" id="IPR033480">
    <property type="entry name" value="sCache_2"/>
</dbReference>
<evidence type="ECO:0000256" key="6">
    <source>
        <dbReference type="SAM" id="SignalP"/>
    </source>
</evidence>
<keyword evidence="2" id="KW-1003">Cell membrane</keyword>
<proteinExistence type="predicted"/>
<keyword evidence="5" id="KW-0472">Membrane</keyword>
<dbReference type="GO" id="GO:0005886">
    <property type="term" value="C:plasma membrane"/>
    <property type="evidence" value="ECO:0007669"/>
    <property type="project" value="UniProtKB-SubCell"/>
</dbReference>
<dbReference type="Pfam" id="PF08269">
    <property type="entry name" value="dCache_2"/>
    <property type="match status" value="1"/>
</dbReference>
<organism evidence="8 9">
    <name type="scientific">Zoogloea oleivorans</name>
    <dbReference type="NCBI Taxonomy" id="1552750"/>
    <lineage>
        <taxon>Bacteria</taxon>
        <taxon>Pseudomonadati</taxon>
        <taxon>Pseudomonadota</taxon>
        <taxon>Betaproteobacteria</taxon>
        <taxon>Rhodocyclales</taxon>
        <taxon>Zoogloeaceae</taxon>
        <taxon>Zoogloea</taxon>
    </lineage>
</organism>
<keyword evidence="3" id="KW-0812">Transmembrane</keyword>
<dbReference type="EMBL" id="SDKK01000026">
    <property type="protein sequence ID" value="TYC53567.1"/>
    <property type="molecule type" value="Genomic_DNA"/>
</dbReference>
<evidence type="ECO:0000313" key="9">
    <source>
        <dbReference type="Proteomes" id="UP000389128"/>
    </source>
</evidence>
<reference evidence="8 9" key="1">
    <citation type="submission" date="2019-01" db="EMBL/GenBank/DDBJ databases">
        <title>Zoogloea oleivorans genome sequencing and assembly.</title>
        <authorList>
            <person name="Tancsics A."/>
            <person name="Farkas M."/>
            <person name="Kriszt B."/>
            <person name="Maroti G."/>
            <person name="Horvath B."/>
        </authorList>
    </citation>
    <scope>NUCLEOTIDE SEQUENCE [LARGE SCALE GENOMIC DNA]</scope>
    <source>
        <strain evidence="8 9">Buc</strain>
    </source>
</reference>
<dbReference type="InterPro" id="IPR004010">
    <property type="entry name" value="Double_Cache_2"/>
</dbReference>
<name>A0A6C2CHU9_9RHOO</name>